<comment type="caution">
    <text evidence="2">The sequence shown here is derived from an EMBL/GenBank/DDBJ whole genome shotgun (WGS) entry which is preliminary data.</text>
</comment>
<dbReference type="EMBL" id="BMQC01000006">
    <property type="protein sequence ID" value="GGK28608.1"/>
    <property type="molecule type" value="Genomic_DNA"/>
</dbReference>
<feature type="transmembrane region" description="Helical" evidence="1">
    <location>
        <begin position="240"/>
        <end position="264"/>
    </location>
</feature>
<evidence type="ECO:0000313" key="2">
    <source>
        <dbReference type="EMBL" id="GGK28608.1"/>
    </source>
</evidence>
<feature type="transmembrane region" description="Helical" evidence="1">
    <location>
        <begin position="353"/>
        <end position="374"/>
    </location>
</feature>
<evidence type="ECO:0000256" key="1">
    <source>
        <dbReference type="SAM" id="Phobius"/>
    </source>
</evidence>
<dbReference type="Proteomes" id="UP000662200">
    <property type="component" value="Unassembled WGS sequence"/>
</dbReference>
<name>A0A8J3BLX1_9ACTN</name>
<keyword evidence="1" id="KW-0812">Transmembrane</keyword>
<accession>A0A8J3BLX1</accession>
<reference evidence="2" key="1">
    <citation type="journal article" date="2014" name="Int. J. Syst. Evol. Microbiol.">
        <title>Complete genome sequence of Corynebacterium casei LMG S-19264T (=DSM 44701T), isolated from a smear-ripened cheese.</title>
        <authorList>
            <consortium name="US DOE Joint Genome Institute (JGI-PGF)"/>
            <person name="Walter F."/>
            <person name="Albersmeier A."/>
            <person name="Kalinowski J."/>
            <person name="Ruckert C."/>
        </authorList>
    </citation>
    <scope>NUCLEOTIDE SEQUENCE</scope>
    <source>
        <strain evidence="2">JCM 3091</strain>
    </source>
</reference>
<keyword evidence="3" id="KW-1185">Reference proteome</keyword>
<dbReference type="InterPro" id="IPR025291">
    <property type="entry name" value="DUF4153"/>
</dbReference>
<feature type="transmembrane region" description="Helical" evidence="1">
    <location>
        <begin position="69"/>
        <end position="85"/>
    </location>
</feature>
<organism evidence="2 3">
    <name type="scientific">Pilimelia terevasa</name>
    <dbReference type="NCBI Taxonomy" id="53372"/>
    <lineage>
        <taxon>Bacteria</taxon>
        <taxon>Bacillati</taxon>
        <taxon>Actinomycetota</taxon>
        <taxon>Actinomycetes</taxon>
        <taxon>Micromonosporales</taxon>
        <taxon>Micromonosporaceae</taxon>
        <taxon>Pilimelia</taxon>
    </lineage>
</organism>
<dbReference type="AlphaFoldDB" id="A0A8J3BLX1"/>
<protein>
    <recommendedName>
        <fullName evidence="4">DUF4173 domain-containing protein</fullName>
    </recommendedName>
</protein>
<keyword evidence="1" id="KW-1133">Transmembrane helix</keyword>
<feature type="transmembrane region" description="Helical" evidence="1">
    <location>
        <begin position="319"/>
        <end position="341"/>
    </location>
</feature>
<feature type="transmembrane region" description="Helical" evidence="1">
    <location>
        <begin position="285"/>
        <end position="307"/>
    </location>
</feature>
<feature type="transmembrane region" description="Helical" evidence="1">
    <location>
        <begin position="201"/>
        <end position="220"/>
    </location>
</feature>
<feature type="transmembrane region" description="Helical" evidence="1">
    <location>
        <begin position="38"/>
        <end position="57"/>
    </location>
</feature>
<proteinExistence type="predicted"/>
<feature type="transmembrane region" description="Helical" evidence="1">
    <location>
        <begin position="115"/>
        <end position="136"/>
    </location>
</feature>
<dbReference type="Pfam" id="PF13687">
    <property type="entry name" value="DUF4153"/>
    <property type="match status" value="1"/>
</dbReference>
<feature type="transmembrane region" description="Helical" evidence="1">
    <location>
        <begin position="156"/>
        <end position="181"/>
    </location>
</feature>
<evidence type="ECO:0008006" key="4">
    <source>
        <dbReference type="Google" id="ProtNLM"/>
    </source>
</evidence>
<feature type="transmembrane region" description="Helical" evidence="1">
    <location>
        <begin position="380"/>
        <end position="399"/>
    </location>
</feature>
<evidence type="ECO:0000313" key="3">
    <source>
        <dbReference type="Proteomes" id="UP000662200"/>
    </source>
</evidence>
<feature type="transmembrane region" description="Helical" evidence="1">
    <location>
        <begin position="91"/>
        <end position="108"/>
    </location>
</feature>
<sequence>MFDRWWPAPSTAPRPAAIAAVAAGALGAAVFTPLGGTGIGWLLAGLCVLGGWGLALRTADLPPAERRRRGLWAGAALALLGVLAFRNAWWLVTFCVLGAFGCTALAVIGGRSLRAVAVSVCAAPVASLRALPWLAAALRPGADGPAGSRAVALRRSLVAAVGTLAVLVVFGGLLASADAVYRGILAGLLPDITAGTVFRTLFLLAAGGLVAAGAAFALAGRPDLGGLTGPGRPRFSRWEWAAPAGTLVLLFAGFVAVQATALFGGARHLARSAGLTVAEYARGGFWQLVAVSVLTLAVLLVISRWAQREDRWDRLLLRWLLGPLCVLSLVIVASALSRMYTYQRVFSFTGERLFVMAFEAVLGLVFVLVLVAGLRGSGAWIPETVAGLLVVMLLALAALNPEGYAARRNVERYRTDGVVDLWYLRALSADATPVLATLPPELRRCALSRTPDRLRGDRWYGWNLGRQRARAALRAVPGLADEPRACRHAARYDGPVRRP</sequence>
<reference evidence="2" key="2">
    <citation type="submission" date="2020-09" db="EMBL/GenBank/DDBJ databases">
        <authorList>
            <person name="Sun Q."/>
            <person name="Ohkuma M."/>
        </authorList>
    </citation>
    <scope>NUCLEOTIDE SEQUENCE</scope>
    <source>
        <strain evidence="2">JCM 3091</strain>
    </source>
</reference>
<keyword evidence="1" id="KW-0472">Membrane</keyword>
<gene>
    <name evidence="2" type="ORF">GCM10010124_21650</name>
</gene>